<dbReference type="OrthoDB" id="4456959at2759"/>
<dbReference type="AlphaFoldDB" id="A0A8H6SNS6"/>
<dbReference type="SMART" id="SM00066">
    <property type="entry name" value="GAL4"/>
    <property type="match status" value="1"/>
</dbReference>
<proteinExistence type="predicted"/>
<evidence type="ECO:0000313" key="6">
    <source>
        <dbReference type="Proteomes" id="UP000636479"/>
    </source>
</evidence>
<feature type="compositionally biased region" description="Polar residues" evidence="3">
    <location>
        <begin position="616"/>
        <end position="631"/>
    </location>
</feature>
<keyword evidence="6" id="KW-1185">Reference proteome</keyword>
<dbReference type="SUPFAM" id="SSF57701">
    <property type="entry name" value="Zn2/Cys6 DNA-binding domain"/>
    <property type="match status" value="1"/>
</dbReference>
<dbReference type="InterPro" id="IPR001138">
    <property type="entry name" value="Zn2Cys6_DnaBD"/>
</dbReference>
<sequence>MSDGPELNTNRVRREQRACDLCRRRRRACDGSRTPPKSCTLCTEMQLECKFTGLVAKRRTYVEALEERVKDVEKKLEDLGPAILETPNVLSSGGIGQSGPGVQLAALSIRSMNVPAPLADDVENLALIKSMHTMSMLSSSHDDHFHGEVSSLIVVKKAIDLREDYEKKQLRWSARRERYWAFFPPTRRIKHTGPYVFTPPDLLASLVDLYFEHHNAYIPLLHRPTFERHLSDGLHIRDKTFGGIVQLVCALGSRYSDDPRLGVPGGDELLQGYEFLDQVTIDIDHVFGRPEIHHVQLYCLIVIFCDQSNHSSCWTVLGAAIRMVQDVGAHRRPRKPIPTSVESELWKRAFWACFTLDRQLCIAIGRPSMILWRDFDVDLPLEVDDVHWEDGFVQPPGEISSLAYFNTRLKLDIILGFAVELLYPLQKVKRPLAFNNTDWEAQIVAELDSALNEWLQDVPEHLRWDRFKQAPDSDRNELFFKQSAELHCHFHLIQIMVHRQFVPQLTKNLLTTLPSLSVCTNAARSCAHIVNKLNERHYKGMTFPRVLYPTFLSGLFFVLNVWNGKRTGLPPHMNSSMNEVRMCMEFIKGHDKRWLAAGIFWDVLFELGSIGDLPMQQQPTVPTSSGFGSHANSKKRSRRDPSSAASTAVYASDTRGQQDPIPAGPINSTSTFADSDGMKAPERIHHCEHDGGSHNSLDCLLDHHLDPATSWYNSDPITNFGSGANADNVSQMFEMWAAAPSSSLDANDWYAYFNSIGGM</sequence>
<feature type="domain" description="Zn(2)-C6 fungal-type" evidence="4">
    <location>
        <begin position="18"/>
        <end position="51"/>
    </location>
</feature>
<name>A0A8H6SNS6_9AGAR</name>
<keyword evidence="1" id="KW-0479">Metal-binding</keyword>
<accession>A0A8H6SNS6</accession>
<dbReference type="GeneID" id="59346082"/>
<dbReference type="CDD" id="cd00067">
    <property type="entry name" value="GAL4"/>
    <property type="match status" value="1"/>
</dbReference>
<feature type="region of interest" description="Disordered" evidence="3">
    <location>
        <begin position="616"/>
        <end position="677"/>
    </location>
</feature>
<gene>
    <name evidence="5" type="ORF">MIND_00685700</name>
</gene>
<evidence type="ECO:0000256" key="3">
    <source>
        <dbReference type="SAM" id="MobiDB-lite"/>
    </source>
</evidence>
<dbReference type="CDD" id="cd12148">
    <property type="entry name" value="fungal_TF_MHR"/>
    <property type="match status" value="1"/>
</dbReference>
<dbReference type="CDD" id="cd14653">
    <property type="entry name" value="ZIP_Gal4p-like"/>
    <property type="match status" value="1"/>
</dbReference>
<dbReference type="InterPro" id="IPR050987">
    <property type="entry name" value="AtrR-like"/>
</dbReference>
<dbReference type="Pfam" id="PF00172">
    <property type="entry name" value="Zn_clus"/>
    <property type="match status" value="1"/>
</dbReference>
<dbReference type="SMART" id="SM00906">
    <property type="entry name" value="Fungal_trans"/>
    <property type="match status" value="1"/>
</dbReference>
<dbReference type="GO" id="GO:0008270">
    <property type="term" value="F:zinc ion binding"/>
    <property type="evidence" value="ECO:0007669"/>
    <property type="project" value="InterPro"/>
</dbReference>
<keyword evidence="2" id="KW-0539">Nucleus</keyword>
<evidence type="ECO:0000256" key="1">
    <source>
        <dbReference type="ARBA" id="ARBA00022723"/>
    </source>
</evidence>
<evidence type="ECO:0000313" key="5">
    <source>
        <dbReference type="EMBL" id="KAF7301210.1"/>
    </source>
</evidence>
<dbReference type="GO" id="GO:0006351">
    <property type="term" value="P:DNA-templated transcription"/>
    <property type="evidence" value="ECO:0007669"/>
    <property type="project" value="InterPro"/>
</dbReference>
<reference evidence="5" key="1">
    <citation type="submission" date="2020-05" db="EMBL/GenBank/DDBJ databases">
        <title>Mycena genomes resolve the evolution of fungal bioluminescence.</title>
        <authorList>
            <person name="Tsai I.J."/>
        </authorList>
    </citation>
    <scope>NUCLEOTIDE SEQUENCE</scope>
    <source>
        <strain evidence="5">171206Taipei</strain>
    </source>
</reference>
<evidence type="ECO:0000256" key="2">
    <source>
        <dbReference type="ARBA" id="ARBA00023242"/>
    </source>
</evidence>
<dbReference type="InterPro" id="IPR036864">
    <property type="entry name" value="Zn2-C6_fun-type_DNA-bd_sf"/>
</dbReference>
<dbReference type="Gene3D" id="4.10.240.10">
    <property type="entry name" value="Zn(2)-C6 fungal-type DNA-binding domain"/>
    <property type="match status" value="1"/>
</dbReference>
<dbReference type="Pfam" id="PF04082">
    <property type="entry name" value="Fungal_trans"/>
    <property type="match status" value="1"/>
</dbReference>
<comment type="caution">
    <text evidence="5">The sequence shown here is derived from an EMBL/GenBank/DDBJ whole genome shotgun (WGS) entry which is preliminary data.</text>
</comment>
<dbReference type="Proteomes" id="UP000636479">
    <property type="component" value="Unassembled WGS sequence"/>
</dbReference>
<dbReference type="PROSITE" id="PS50048">
    <property type="entry name" value="ZN2_CY6_FUNGAL_2"/>
    <property type="match status" value="1"/>
</dbReference>
<dbReference type="EMBL" id="JACAZF010000006">
    <property type="protein sequence ID" value="KAF7301210.1"/>
    <property type="molecule type" value="Genomic_DNA"/>
</dbReference>
<dbReference type="PROSITE" id="PS00463">
    <property type="entry name" value="ZN2_CY6_FUNGAL_1"/>
    <property type="match status" value="1"/>
</dbReference>
<dbReference type="GO" id="GO:0000981">
    <property type="term" value="F:DNA-binding transcription factor activity, RNA polymerase II-specific"/>
    <property type="evidence" value="ECO:0007669"/>
    <property type="project" value="InterPro"/>
</dbReference>
<dbReference type="PANTHER" id="PTHR46910:SF38">
    <property type="entry name" value="ZN(2)-C6 FUNGAL-TYPE DOMAIN-CONTAINING PROTEIN"/>
    <property type="match status" value="1"/>
</dbReference>
<protein>
    <submittedName>
        <fullName evidence="5">Fungal-trans domain-containing protein</fullName>
    </submittedName>
</protein>
<evidence type="ECO:0000259" key="4">
    <source>
        <dbReference type="PROSITE" id="PS50048"/>
    </source>
</evidence>
<dbReference type="PANTHER" id="PTHR46910">
    <property type="entry name" value="TRANSCRIPTION FACTOR PDR1"/>
    <property type="match status" value="1"/>
</dbReference>
<dbReference type="InterPro" id="IPR007219">
    <property type="entry name" value="XnlR_reg_dom"/>
</dbReference>
<organism evidence="5 6">
    <name type="scientific">Mycena indigotica</name>
    <dbReference type="NCBI Taxonomy" id="2126181"/>
    <lineage>
        <taxon>Eukaryota</taxon>
        <taxon>Fungi</taxon>
        <taxon>Dikarya</taxon>
        <taxon>Basidiomycota</taxon>
        <taxon>Agaricomycotina</taxon>
        <taxon>Agaricomycetes</taxon>
        <taxon>Agaricomycetidae</taxon>
        <taxon>Agaricales</taxon>
        <taxon>Marasmiineae</taxon>
        <taxon>Mycenaceae</taxon>
        <taxon>Mycena</taxon>
    </lineage>
</organism>
<dbReference type="RefSeq" id="XP_037219210.1">
    <property type="nucleotide sequence ID" value="XM_037363566.1"/>
</dbReference>
<dbReference type="GO" id="GO:0003677">
    <property type="term" value="F:DNA binding"/>
    <property type="evidence" value="ECO:0007669"/>
    <property type="project" value="InterPro"/>
</dbReference>